<evidence type="ECO:0000256" key="9">
    <source>
        <dbReference type="ARBA" id="ARBA00023128"/>
    </source>
</evidence>
<organism evidence="14 15">
    <name type="scientific">Lodderomyces beijingensis</name>
    <dbReference type="NCBI Taxonomy" id="1775926"/>
    <lineage>
        <taxon>Eukaryota</taxon>
        <taxon>Fungi</taxon>
        <taxon>Dikarya</taxon>
        <taxon>Ascomycota</taxon>
        <taxon>Saccharomycotina</taxon>
        <taxon>Pichiomycetes</taxon>
        <taxon>Debaryomycetaceae</taxon>
        <taxon>Candida/Lodderomyces clade</taxon>
        <taxon>Lodderomyces</taxon>
    </lineage>
</organism>
<keyword evidence="9" id="KW-0496">Mitochondrion</keyword>
<proteinExistence type="inferred from homology"/>
<dbReference type="Gene3D" id="1.50.40.10">
    <property type="entry name" value="Mitochondrial carrier domain"/>
    <property type="match status" value="1"/>
</dbReference>
<name>A0ABP0ZIP1_9ASCO</name>
<dbReference type="PANTHER" id="PTHR45624:SF26">
    <property type="entry name" value="CARRIER PROTEIN, PUTATIVE (AFU_ORTHOLOGUE AFUA_1G07710)-RELATED"/>
    <property type="match status" value="1"/>
</dbReference>
<dbReference type="PROSITE" id="PS50920">
    <property type="entry name" value="SOLCAR"/>
    <property type="match status" value="1"/>
</dbReference>
<dbReference type="SUPFAM" id="SSF103506">
    <property type="entry name" value="Mitochondrial carrier"/>
    <property type="match status" value="1"/>
</dbReference>
<evidence type="ECO:0000256" key="10">
    <source>
        <dbReference type="ARBA" id="ARBA00023136"/>
    </source>
</evidence>
<dbReference type="InterPro" id="IPR050567">
    <property type="entry name" value="Mitochondrial_Carrier"/>
</dbReference>
<evidence type="ECO:0000256" key="5">
    <source>
        <dbReference type="ARBA" id="ARBA00022448"/>
    </source>
</evidence>
<keyword evidence="10 11" id="KW-0472">Membrane</keyword>
<evidence type="ECO:0000256" key="7">
    <source>
        <dbReference type="ARBA" id="ARBA00022737"/>
    </source>
</evidence>
<dbReference type="InterPro" id="IPR018108">
    <property type="entry name" value="MCP_transmembrane"/>
</dbReference>
<dbReference type="GeneID" id="92207425"/>
<keyword evidence="7" id="KW-0677">Repeat</keyword>
<evidence type="ECO:0000256" key="4">
    <source>
        <dbReference type="ARBA" id="ARBA00021935"/>
    </source>
</evidence>
<evidence type="ECO:0000256" key="12">
    <source>
        <dbReference type="RuleBase" id="RU000488"/>
    </source>
</evidence>
<dbReference type="RefSeq" id="XP_066829167.1">
    <property type="nucleotide sequence ID" value="XM_066972205.1"/>
</dbReference>
<feature type="transmembrane region" description="Helical" evidence="13">
    <location>
        <begin position="333"/>
        <end position="353"/>
    </location>
</feature>
<comment type="function">
    <text evidence="1">Mitochondrial transporter that mediates uptake of thiamine pyrophosphate (ThPP) into mitochondria.</text>
</comment>
<dbReference type="EMBL" id="OZ022407">
    <property type="protein sequence ID" value="CAK9437851.1"/>
    <property type="molecule type" value="Genomic_DNA"/>
</dbReference>
<accession>A0ABP0ZIP1</accession>
<evidence type="ECO:0000256" key="3">
    <source>
        <dbReference type="ARBA" id="ARBA00006375"/>
    </source>
</evidence>
<dbReference type="Pfam" id="PF00153">
    <property type="entry name" value="Mito_carr"/>
    <property type="match status" value="1"/>
</dbReference>
<evidence type="ECO:0000256" key="2">
    <source>
        <dbReference type="ARBA" id="ARBA00004225"/>
    </source>
</evidence>
<evidence type="ECO:0000256" key="11">
    <source>
        <dbReference type="PROSITE-ProRule" id="PRU00282"/>
    </source>
</evidence>
<keyword evidence="5 12" id="KW-0813">Transport</keyword>
<keyword evidence="6 11" id="KW-0812">Transmembrane</keyword>
<evidence type="ECO:0000256" key="1">
    <source>
        <dbReference type="ARBA" id="ARBA00002238"/>
    </source>
</evidence>
<keyword evidence="15" id="KW-1185">Reference proteome</keyword>
<dbReference type="InterPro" id="IPR023395">
    <property type="entry name" value="MCP_dom_sf"/>
</dbReference>
<evidence type="ECO:0000256" key="6">
    <source>
        <dbReference type="ARBA" id="ARBA00022692"/>
    </source>
</evidence>
<sequence length="451" mass="51919">MNKTYNDARQSNCKRLRGSQFSQQWQLHKQWSGLLFGASVIFNDSPSYHEDLSELAEAQRSPAAATRKSSNKLTSVLAAGMRAFVYQVQAFYLRTPVKLFRPSRFDYMAYVRAFSERLDNLSEKPYRFRTHSNLGMLVNVIRKEGWKFIPDQVLPPLVANSATGIILYATYLTTLDHYTKKRGSDKPVLFNWYAPFDTWRAGFVAGAAQSLAAAPVDAIYTRSSVAEMLEGEHGNLWRFGINKLKEVGLVGVFAGYGFSLIKESFGFAFYFSTFETVKTQGYNITYRLIKFFHDSEDAIKKQLQVWFKWDREQVDEKLQKLERYRSAKILKSSFVLLAGASAAAALLAIQYPITKVQKIHLSRLEALDFYNSSTWRERPFFKLYYNSYIDTFNQVLRMKRRANITWFQAAYSGFFRNALTTIPATSIALLVFEITRTRLADSFDDYEILDA</sequence>
<comment type="similarity">
    <text evidence="3 12">Belongs to the mitochondrial carrier (TC 2.A.29) family.</text>
</comment>
<evidence type="ECO:0000313" key="15">
    <source>
        <dbReference type="Proteomes" id="UP001497383"/>
    </source>
</evidence>
<reference evidence="14 15" key="1">
    <citation type="submission" date="2024-03" db="EMBL/GenBank/DDBJ databases">
        <authorList>
            <person name="Brejova B."/>
        </authorList>
    </citation>
    <scope>NUCLEOTIDE SEQUENCE [LARGE SCALE GENOMIC DNA]</scope>
    <source>
        <strain evidence="14 15">CBS 14171</strain>
    </source>
</reference>
<dbReference type="Proteomes" id="UP001497383">
    <property type="component" value="Chromosome 3"/>
</dbReference>
<keyword evidence="8 13" id="KW-1133">Transmembrane helix</keyword>
<evidence type="ECO:0000313" key="14">
    <source>
        <dbReference type="EMBL" id="CAK9437851.1"/>
    </source>
</evidence>
<dbReference type="PANTHER" id="PTHR45624">
    <property type="entry name" value="MITOCHONDRIAL BASIC AMINO ACIDS TRANSPORTER-RELATED"/>
    <property type="match status" value="1"/>
</dbReference>
<evidence type="ECO:0000256" key="8">
    <source>
        <dbReference type="ARBA" id="ARBA00022989"/>
    </source>
</evidence>
<comment type="subcellular location">
    <subcellularLocation>
        <location evidence="2">Mitochondrion membrane</location>
        <topology evidence="2">Multi-pass membrane protein</topology>
    </subcellularLocation>
</comment>
<gene>
    <name evidence="14" type="ORF">LODBEIA_P22290</name>
</gene>
<feature type="repeat" description="Solcar" evidence="11">
    <location>
        <begin position="193"/>
        <end position="280"/>
    </location>
</feature>
<evidence type="ECO:0000256" key="13">
    <source>
        <dbReference type="SAM" id="Phobius"/>
    </source>
</evidence>
<protein>
    <recommendedName>
        <fullName evidence="4">Mitochondrial thiamine pyrophosphate carrier 1</fullName>
    </recommendedName>
</protein>